<keyword evidence="5" id="KW-0732">Signal</keyword>
<dbReference type="PANTHER" id="PTHR42973:SF53">
    <property type="entry name" value="FAD-BINDING PCMH-TYPE DOMAIN-CONTAINING PROTEIN-RELATED"/>
    <property type="match status" value="1"/>
</dbReference>
<name>A0A3E2HLS4_SCYLI</name>
<reference evidence="7 8" key="1">
    <citation type="submission" date="2018-05" db="EMBL/GenBank/DDBJ databases">
        <title>Draft genome sequence of Scytalidium lignicola DSM 105466, a ubiquitous saprotrophic fungus.</title>
        <authorList>
            <person name="Buettner E."/>
            <person name="Gebauer A.M."/>
            <person name="Hofrichter M."/>
            <person name="Liers C."/>
            <person name="Kellner H."/>
        </authorList>
    </citation>
    <scope>NUCLEOTIDE SEQUENCE [LARGE SCALE GENOMIC DNA]</scope>
    <source>
        <strain evidence="7 8">DSM 105466</strain>
    </source>
</reference>
<evidence type="ECO:0000259" key="6">
    <source>
        <dbReference type="PROSITE" id="PS51387"/>
    </source>
</evidence>
<organism evidence="7 8">
    <name type="scientific">Scytalidium lignicola</name>
    <name type="common">Hyphomycete</name>
    <dbReference type="NCBI Taxonomy" id="5539"/>
    <lineage>
        <taxon>Eukaryota</taxon>
        <taxon>Fungi</taxon>
        <taxon>Dikarya</taxon>
        <taxon>Ascomycota</taxon>
        <taxon>Pezizomycotina</taxon>
        <taxon>Leotiomycetes</taxon>
        <taxon>Leotiomycetes incertae sedis</taxon>
        <taxon>Scytalidium</taxon>
    </lineage>
</organism>
<dbReference type="OrthoDB" id="2151789at2759"/>
<accession>A0A3E2HLS4</accession>
<keyword evidence="8" id="KW-1185">Reference proteome</keyword>
<evidence type="ECO:0000256" key="2">
    <source>
        <dbReference type="ARBA" id="ARBA00022630"/>
    </source>
</evidence>
<dbReference type="InterPro" id="IPR050416">
    <property type="entry name" value="FAD-linked_Oxidoreductase"/>
</dbReference>
<feature type="signal peptide" evidence="5">
    <location>
        <begin position="1"/>
        <end position="23"/>
    </location>
</feature>
<dbReference type="PROSITE" id="PS51387">
    <property type="entry name" value="FAD_PCMH"/>
    <property type="match status" value="1"/>
</dbReference>
<dbReference type="OMA" id="GISHYAP"/>
<dbReference type="GO" id="GO:0071949">
    <property type="term" value="F:FAD binding"/>
    <property type="evidence" value="ECO:0007669"/>
    <property type="project" value="InterPro"/>
</dbReference>
<keyword evidence="3" id="KW-0274">FAD</keyword>
<evidence type="ECO:0000256" key="3">
    <source>
        <dbReference type="ARBA" id="ARBA00022827"/>
    </source>
</evidence>
<dbReference type="SUPFAM" id="SSF56176">
    <property type="entry name" value="FAD-binding/transporter-associated domain-like"/>
    <property type="match status" value="1"/>
</dbReference>
<protein>
    <recommendedName>
        <fullName evidence="6">FAD-binding PCMH-type domain-containing protein</fullName>
    </recommendedName>
</protein>
<dbReference type="Pfam" id="PF01565">
    <property type="entry name" value="FAD_binding_4"/>
    <property type="match status" value="1"/>
</dbReference>
<dbReference type="AlphaFoldDB" id="A0A3E2HLS4"/>
<evidence type="ECO:0000256" key="4">
    <source>
        <dbReference type="ARBA" id="ARBA00023002"/>
    </source>
</evidence>
<evidence type="ECO:0000313" key="7">
    <source>
        <dbReference type="EMBL" id="RFU34001.1"/>
    </source>
</evidence>
<evidence type="ECO:0000256" key="5">
    <source>
        <dbReference type="SAM" id="SignalP"/>
    </source>
</evidence>
<comment type="caution">
    <text evidence="7">The sequence shown here is derived from an EMBL/GenBank/DDBJ whole genome shotgun (WGS) entry which is preliminary data.</text>
</comment>
<keyword evidence="4" id="KW-0560">Oxidoreductase</keyword>
<dbReference type="STRING" id="5539.A0A3E2HLS4"/>
<proteinExistence type="inferred from homology"/>
<sequence>MLCNVRGAIKLATLLAAAVPLAAQTVNSTASLTFGFPTGCSALAVAGLGSLLLYPHDSAYAAREASYWATNAALGPQCIIQPRNTKDVSRVMKVLANHGILFAVRSGGHSQWSGGSDVHNGVTIDLGLMTNVTYNPQTQLVSIEPGPRWGDVYAALEPYGVAVTGGRDADVGVGGFLTGGGNSYYVGRTGFGCDTVVNFEVVLASGEVVNANKSSHPDLWKALKGGSGNFGIVTRFDVESLPSKLLWGGMSVHPKTAGSQLATTLVNFNNDNHNHPNDAHLILETYNSFVPSDTVIASVIIDTQGTVNASAFSEILQVPAVSRDLKTRSLREVATTYITPGGSRVVWFTLTFNNDVSIINKALELHDELVTDLTSSMTATGFATQSIFQPLPAYFAQNSVKQGGNMLGLDSVDTNSILWLGSVAYQDKSYDQLVHSKVSSWTGNIESYARSQNGDVSWRYINYADGSQDPLKSYGAANFNYIRKVAAKYDPTGVFQIQVPSGFKISRA</sequence>
<gene>
    <name evidence="7" type="ORF">B7463_g2333</name>
</gene>
<dbReference type="EMBL" id="NCSJ02000027">
    <property type="protein sequence ID" value="RFU34001.1"/>
    <property type="molecule type" value="Genomic_DNA"/>
</dbReference>
<dbReference type="PANTHER" id="PTHR42973">
    <property type="entry name" value="BINDING OXIDOREDUCTASE, PUTATIVE (AFU_ORTHOLOGUE AFUA_1G17690)-RELATED"/>
    <property type="match status" value="1"/>
</dbReference>
<feature type="domain" description="FAD-binding PCMH-type" evidence="6">
    <location>
        <begin position="72"/>
        <end position="243"/>
    </location>
</feature>
<evidence type="ECO:0000313" key="8">
    <source>
        <dbReference type="Proteomes" id="UP000258309"/>
    </source>
</evidence>
<feature type="chain" id="PRO_5017803699" description="FAD-binding PCMH-type domain-containing protein" evidence="5">
    <location>
        <begin position="24"/>
        <end position="508"/>
    </location>
</feature>
<dbReference type="InterPro" id="IPR016166">
    <property type="entry name" value="FAD-bd_PCMH"/>
</dbReference>
<keyword evidence="2" id="KW-0285">Flavoprotein</keyword>
<dbReference type="Gene3D" id="3.30.465.10">
    <property type="match status" value="1"/>
</dbReference>
<evidence type="ECO:0000256" key="1">
    <source>
        <dbReference type="ARBA" id="ARBA00005466"/>
    </source>
</evidence>
<dbReference type="Proteomes" id="UP000258309">
    <property type="component" value="Unassembled WGS sequence"/>
</dbReference>
<dbReference type="GO" id="GO:0016491">
    <property type="term" value="F:oxidoreductase activity"/>
    <property type="evidence" value="ECO:0007669"/>
    <property type="project" value="UniProtKB-KW"/>
</dbReference>
<comment type="similarity">
    <text evidence="1">Belongs to the oxygen-dependent FAD-linked oxidoreductase family.</text>
</comment>
<dbReference type="InterPro" id="IPR036318">
    <property type="entry name" value="FAD-bd_PCMH-like_sf"/>
</dbReference>
<dbReference type="InterPro" id="IPR016169">
    <property type="entry name" value="FAD-bd_PCMH_sub2"/>
</dbReference>
<feature type="non-terminal residue" evidence="7">
    <location>
        <position position="508"/>
    </location>
</feature>
<dbReference type="InterPro" id="IPR006094">
    <property type="entry name" value="Oxid_FAD_bind_N"/>
</dbReference>
<feature type="non-terminal residue" evidence="7">
    <location>
        <position position="1"/>
    </location>
</feature>